<dbReference type="STRING" id="6183.A0A5K4F2L9"/>
<dbReference type="WBParaSite" id="Smp_247820.2">
    <property type="protein sequence ID" value="Smp_247820.2"/>
    <property type="gene ID" value="Smp_247820"/>
</dbReference>
<dbReference type="PANTHER" id="PTHR46771:SF5">
    <property type="entry name" value="DETERIN"/>
    <property type="match status" value="1"/>
</dbReference>
<dbReference type="PROSITE" id="PS50143">
    <property type="entry name" value="BIR_REPEAT_2"/>
    <property type="match status" value="1"/>
</dbReference>
<reference evidence="5" key="2">
    <citation type="submission" date="2019-11" db="UniProtKB">
        <authorList>
            <consortium name="WormBaseParasite"/>
        </authorList>
    </citation>
    <scope>IDENTIFICATION</scope>
    <source>
        <strain evidence="5">Puerto Rican</strain>
    </source>
</reference>
<name>A0A5K4F2L9_SCHMA</name>
<dbReference type="InterPro" id="IPR051190">
    <property type="entry name" value="Baculoviral_IAP"/>
</dbReference>
<dbReference type="PANTHER" id="PTHR46771">
    <property type="entry name" value="DETERIN"/>
    <property type="match status" value="1"/>
</dbReference>
<evidence type="ECO:0000256" key="1">
    <source>
        <dbReference type="ARBA" id="ARBA00022723"/>
    </source>
</evidence>
<keyword evidence="4" id="KW-1185">Reference proteome</keyword>
<keyword evidence="1" id="KW-0479">Metal-binding</keyword>
<dbReference type="SMART" id="SM00238">
    <property type="entry name" value="BIR"/>
    <property type="match status" value="1"/>
</dbReference>
<dbReference type="SUPFAM" id="SSF57924">
    <property type="entry name" value="Inhibitor of apoptosis (IAP) repeat"/>
    <property type="match status" value="2"/>
</dbReference>
<feature type="region of interest" description="Disordered" evidence="3">
    <location>
        <begin position="164"/>
        <end position="196"/>
    </location>
</feature>
<organism evidence="4 5">
    <name type="scientific">Schistosoma mansoni</name>
    <name type="common">Blood fluke</name>
    <dbReference type="NCBI Taxonomy" id="6183"/>
    <lineage>
        <taxon>Eukaryota</taxon>
        <taxon>Metazoa</taxon>
        <taxon>Spiralia</taxon>
        <taxon>Lophotrochozoa</taxon>
        <taxon>Platyhelminthes</taxon>
        <taxon>Trematoda</taxon>
        <taxon>Digenea</taxon>
        <taxon>Strigeidida</taxon>
        <taxon>Schistosomatoidea</taxon>
        <taxon>Schistosomatidae</taxon>
        <taxon>Schistosoma</taxon>
    </lineage>
</organism>
<dbReference type="InParanoid" id="A0A5K4F2L9"/>
<dbReference type="GO" id="GO:0046872">
    <property type="term" value="F:metal ion binding"/>
    <property type="evidence" value="ECO:0007669"/>
    <property type="project" value="UniProtKB-KW"/>
</dbReference>
<feature type="compositionally biased region" description="Low complexity" evidence="3">
    <location>
        <begin position="173"/>
        <end position="188"/>
    </location>
</feature>
<protein>
    <submittedName>
        <fullName evidence="5">Baculoviral IAP repeat-containing protein 5</fullName>
    </submittedName>
</protein>
<dbReference type="AlphaFoldDB" id="A0A5K4F2L9"/>
<dbReference type="Pfam" id="PF00653">
    <property type="entry name" value="BIR"/>
    <property type="match status" value="1"/>
</dbReference>
<sequence length="196" mass="22785">MSVSTPIDRFRLSNYSYRLSTLSNWPYDGNSLCTAEKMAKSGFYRPNPSNPTTTQCFVCMKELEGWEPDVSSHALQLPLSCSLYEYQLLHQDDPDKEHKSHSPKCPFLKSKQYEQMTYEEGLAMDVERYCTYLSKILSDQYDVQKVQKAFKMFTEIVLSKLPKRNKKRKSNLSKRTNSIMSNSSIKSTRSTRSKRI</sequence>
<evidence type="ECO:0000313" key="5">
    <source>
        <dbReference type="WBParaSite" id="Smp_247820.2"/>
    </source>
</evidence>
<reference evidence="4" key="1">
    <citation type="journal article" date="2012" name="PLoS Negl. Trop. Dis.">
        <title>A systematically improved high quality genome and transcriptome of the human blood fluke Schistosoma mansoni.</title>
        <authorList>
            <person name="Protasio A.V."/>
            <person name="Tsai I.J."/>
            <person name="Babbage A."/>
            <person name="Nichol S."/>
            <person name="Hunt M."/>
            <person name="Aslett M.A."/>
            <person name="De Silva N."/>
            <person name="Velarde G.S."/>
            <person name="Anderson T.J."/>
            <person name="Clark R.C."/>
            <person name="Davidson C."/>
            <person name="Dillon G.P."/>
            <person name="Holroyd N.E."/>
            <person name="LoVerde P.T."/>
            <person name="Lloyd C."/>
            <person name="McQuillan J."/>
            <person name="Oliveira G."/>
            <person name="Otto T.D."/>
            <person name="Parker-Manuel S.J."/>
            <person name="Quail M.A."/>
            <person name="Wilson R.A."/>
            <person name="Zerlotini A."/>
            <person name="Dunne D.W."/>
            <person name="Berriman M."/>
        </authorList>
    </citation>
    <scope>NUCLEOTIDE SEQUENCE [LARGE SCALE GENOMIC DNA]</scope>
    <source>
        <strain evidence="4">Puerto Rican</strain>
    </source>
</reference>
<accession>A0A5K4F2L9</accession>
<proteinExistence type="predicted"/>
<evidence type="ECO:0000256" key="3">
    <source>
        <dbReference type="SAM" id="MobiDB-lite"/>
    </source>
</evidence>
<dbReference type="CDD" id="cd00022">
    <property type="entry name" value="BIR"/>
    <property type="match status" value="1"/>
</dbReference>
<dbReference type="Gene3D" id="1.10.1170.10">
    <property type="entry name" value="Inhibitor Of Apoptosis Protein (2mihbC-IAP-1), Chain A"/>
    <property type="match status" value="1"/>
</dbReference>
<dbReference type="InterPro" id="IPR001370">
    <property type="entry name" value="BIR_rpt"/>
</dbReference>
<dbReference type="Proteomes" id="UP000008854">
    <property type="component" value="Unassembled WGS sequence"/>
</dbReference>
<keyword evidence="2" id="KW-0862">Zinc</keyword>
<evidence type="ECO:0000256" key="2">
    <source>
        <dbReference type="ARBA" id="ARBA00022833"/>
    </source>
</evidence>
<evidence type="ECO:0000313" key="4">
    <source>
        <dbReference type="Proteomes" id="UP000008854"/>
    </source>
</evidence>